<gene>
    <name evidence="2" type="ORF">KP78_10880</name>
</gene>
<evidence type="ECO:0000256" key="1">
    <source>
        <dbReference type="SAM" id="Coils"/>
    </source>
</evidence>
<keyword evidence="1" id="KW-0175">Coiled coil</keyword>
<keyword evidence="3" id="KW-1185">Reference proteome</keyword>
<reference evidence="2 3" key="1">
    <citation type="submission" date="2015-01" db="EMBL/GenBank/DDBJ databases">
        <title>Genome sequencing of Jeotgalibacillus soli.</title>
        <authorList>
            <person name="Goh K.M."/>
            <person name="Chan K.-G."/>
            <person name="Yaakop A.S."/>
            <person name="Ee R."/>
            <person name="Gan H.M."/>
            <person name="Chan C.S."/>
        </authorList>
    </citation>
    <scope>NUCLEOTIDE SEQUENCE [LARGE SCALE GENOMIC DNA]</scope>
    <source>
        <strain evidence="2 3">P9</strain>
    </source>
</reference>
<accession>A0A0C2RHH5</accession>
<dbReference type="STRING" id="889306.KP78_10880"/>
<protein>
    <submittedName>
        <fullName evidence="2">Uncharacterized protein</fullName>
    </submittedName>
</protein>
<proteinExistence type="predicted"/>
<dbReference type="NCBIfam" id="NF040877">
    <property type="entry name" value="SE1832_fam"/>
    <property type="match status" value="1"/>
</dbReference>
<dbReference type="AlphaFoldDB" id="A0A0C2RHH5"/>
<name>A0A0C2RHH5_9BACL</name>
<organism evidence="2 3">
    <name type="scientific">Jeotgalibacillus soli</name>
    <dbReference type="NCBI Taxonomy" id="889306"/>
    <lineage>
        <taxon>Bacteria</taxon>
        <taxon>Bacillati</taxon>
        <taxon>Bacillota</taxon>
        <taxon>Bacilli</taxon>
        <taxon>Bacillales</taxon>
        <taxon>Caryophanaceae</taxon>
        <taxon>Jeotgalibacillus</taxon>
    </lineage>
</organism>
<dbReference type="InterPro" id="IPR048062">
    <property type="entry name" value="SE1832-like"/>
</dbReference>
<comment type="caution">
    <text evidence="2">The sequence shown here is derived from an EMBL/GenBank/DDBJ whole genome shotgun (WGS) entry which is preliminary data.</text>
</comment>
<sequence>MVKNYTEERINELKLEYIRTQGDLEKLESVGGDIKAAEKKLAAIEKELQELRE</sequence>
<evidence type="ECO:0000313" key="3">
    <source>
        <dbReference type="Proteomes" id="UP000031938"/>
    </source>
</evidence>
<evidence type="ECO:0000313" key="2">
    <source>
        <dbReference type="EMBL" id="KIL49620.1"/>
    </source>
</evidence>
<dbReference type="PATRIC" id="fig|889306.3.peg.1096"/>
<feature type="coiled-coil region" evidence="1">
    <location>
        <begin position="10"/>
        <end position="47"/>
    </location>
</feature>
<dbReference type="Proteomes" id="UP000031938">
    <property type="component" value="Unassembled WGS sequence"/>
</dbReference>
<dbReference type="EMBL" id="JXRP01000009">
    <property type="protein sequence ID" value="KIL49620.1"/>
    <property type="molecule type" value="Genomic_DNA"/>
</dbReference>